<reference evidence="1 2" key="1">
    <citation type="submission" date="2020-11" db="EMBL/GenBank/DDBJ databases">
        <title>Winogradskyella marina sp. nov., isolated from marine sediment.</title>
        <authorList>
            <person name="Bo J."/>
            <person name="Wang S."/>
            <person name="Song X."/>
            <person name="Du Z."/>
        </authorList>
    </citation>
    <scope>NUCLEOTIDE SEQUENCE [LARGE SCALE GENOMIC DNA]</scope>
    <source>
        <strain evidence="1 2">F6397</strain>
    </source>
</reference>
<protein>
    <recommendedName>
        <fullName evidence="3">Secreted protein</fullName>
    </recommendedName>
</protein>
<gene>
    <name evidence="1" type="ORF">ITJ86_14045</name>
</gene>
<organism evidence="1 2">
    <name type="scientific">Winogradskyella marina</name>
    <dbReference type="NCBI Taxonomy" id="2785530"/>
    <lineage>
        <taxon>Bacteria</taxon>
        <taxon>Pseudomonadati</taxon>
        <taxon>Bacteroidota</taxon>
        <taxon>Flavobacteriia</taxon>
        <taxon>Flavobacteriales</taxon>
        <taxon>Flavobacteriaceae</taxon>
        <taxon>Winogradskyella</taxon>
    </lineage>
</organism>
<name>A0ABS0EKP2_9FLAO</name>
<proteinExistence type="predicted"/>
<evidence type="ECO:0008006" key="3">
    <source>
        <dbReference type="Google" id="ProtNLM"/>
    </source>
</evidence>
<accession>A0ABS0EKP2</accession>
<sequence length="207" mass="24115">MKHFQLKISIISILFALISNSIYSQNKALELANALLISNLNSDCNCHNTINTNQPFFEGKVILKDSSVYKGNISINQPFENKMFTILKIDNTYNPLENDLIKEVHLTHTEEETPKKTKYINLNSDERLYRLIYKNDDLVSAYDASNEPFDKSLIGRIFIKENKTLTDTWNFWSSGPKKDVINYINDRDDTNYKRRDFESLNDLFAKL</sequence>
<dbReference type="Proteomes" id="UP000611215">
    <property type="component" value="Unassembled WGS sequence"/>
</dbReference>
<evidence type="ECO:0000313" key="2">
    <source>
        <dbReference type="Proteomes" id="UP000611215"/>
    </source>
</evidence>
<dbReference type="RefSeq" id="WP_195872287.1">
    <property type="nucleotide sequence ID" value="NZ_JADOET010000014.1"/>
</dbReference>
<keyword evidence="2" id="KW-1185">Reference proteome</keyword>
<evidence type="ECO:0000313" key="1">
    <source>
        <dbReference type="EMBL" id="MBF8151028.1"/>
    </source>
</evidence>
<comment type="caution">
    <text evidence="1">The sequence shown here is derived from an EMBL/GenBank/DDBJ whole genome shotgun (WGS) entry which is preliminary data.</text>
</comment>
<dbReference type="EMBL" id="JADOET010000014">
    <property type="protein sequence ID" value="MBF8151028.1"/>
    <property type="molecule type" value="Genomic_DNA"/>
</dbReference>